<keyword evidence="2" id="KW-0805">Transcription regulation</keyword>
<dbReference type="Gene3D" id="1.10.260.40">
    <property type="entry name" value="lambda repressor-like DNA-binding domains"/>
    <property type="match status" value="1"/>
</dbReference>
<dbReference type="SUPFAM" id="SSF47413">
    <property type="entry name" value="lambda repressor-like DNA-binding domains"/>
    <property type="match status" value="1"/>
</dbReference>
<evidence type="ECO:0000256" key="5">
    <source>
        <dbReference type="ARBA" id="ARBA00023163"/>
    </source>
</evidence>
<feature type="DNA-binding region" description="Homeobox" evidence="7">
    <location>
        <begin position="936"/>
        <end position="995"/>
    </location>
</feature>
<evidence type="ECO:0000256" key="3">
    <source>
        <dbReference type="ARBA" id="ARBA00023125"/>
    </source>
</evidence>
<dbReference type="Gene3D" id="1.10.10.60">
    <property type="entry name" value="Homeodomain-like"/>
    <property type="match status" value="1"/>
</dbReference>
<gene>
    <name evidence="14" type="primary">POU6F2</name>
</gene>
<feature type="region of interest" description="Disordered" evidence="10">
    <location>
        <begin position="38"/>
        <end position="109"/>
    </location>
</feature>
<dbReference type="InterPro" id="IPR000327">
    <property type="entry name" value="POU_dom"/>
</dbReference>
<evidence type="ECO:0000259" key="11">
    <source>
        <dbReference type="PROSITE" id="PS50071"/>
    </source>
</evidence>
<comment type="similarity">
    <text evidence="9">Belongs to the POU transcription factor family.</text>
</comment>
<dbReference type="InterPro" id="IPR013847">
    <property type="entry name" value="POU"/>
</dbReference>
<organism evidence="13 14">
    <name type="scientific">Erinaceus europaeus</name>
    <name type="common">Western European hedgehog</name>
    <dbReference type="NCBI Taxonomy" id="9365"/>
    <lineage>
        <taxon>Eukaryota</taxon>
        <taxon>Metazoa</taxon>
        <taxon>Chordata</taxon>
        <taxon>Craniata</taxon>
        <taxon>Vertebrata</taxon>
        <taxon>Euteleostomi</taxon>
        <taxon>Mammalia</taxon>
        <taxon>Eutheria</taxon>
        <taxon>Laurasiatheria</taxon>
        <taxon>Eulipotyphla</taxon>
        <taxon>Erinaceidae</taxon>
        <taxon>Erinaceinae</taxon>
        <taxon>Erinaceus</taxon>
    </lineage>
</organism>
<keyword evidence="5 9" id="KW-0804">Transcription</keyword>
<dbReference type="InterPro" id="IPR050255">
    <property type="entry name" value="POU_domain_TF"/>
</dbReference>
<dbReference type="InterPro" id="IPR009057">
    <property type="entry name" value="Homeodomain-like_sf"/>
</dbReference>
<dbReference type="RefSeq" id="XP_060051750.1">
    <property type="nucleotide sequence ID" value="XM_060195767.1"/>
</dbReference>
<evidence type="ECO:0000256" key="4">
    <source>
        <dbReference type="ARBA" id="ARBA00023155"/>
    </source>
</evidence>
<feature type="region of interest" description="Disordered" evidence="10">
    <location>
        <begin position="764"/>
        <end position="790"/>
    </location>
</feature>
<feature type="compositionally biased region" description="Low complexity" evidence="10">
    <location>
        <begin position="767"/>
        <end position="790"/>
    </location>
</feature>
<evidence type="ECO:0000256" key="9">
    <source>
        <dbReference type="RuleBase" id="RU361194"/>
    </source>
</evidence>
<feature type="region of interest" description="Disordered" evidence="10">
    <location>
        <begin position="554"/>
        <end position="577"/>
    </location>
</feature>
<dbReference type="PROSITE" id="PS50071">
    <property type="entry name" value="HOMEOBOX_2"/>
    <property type="match status" value="1"/>
</dbReference>
<dbReference type="PROSITE" id="PS00465">
    <property type="entry name" value="POU_2"/>
    <property type="match status" value="1"/>
</dbReference>
<keyword evidence="4 7" id="KW-0371">Homeobox</keyword>
<evidence type="ECO:0000256" key="1">
    <source>
        <dbReference type="ARBA" id="ARBA00004123"/>
    </source>
</evidence>
<evidence type="ECO:0000256" key="2">
    <source>
        <dbReference type="ARBA" id="ARBA00023015"/>
    </source>
</evidence>
<dbReference type="PANTHER" id="PTHR11636:SF68">
    <property type="entry name" value="POU DOMAIN, CLASS 6, TRANSCRIPTION FACTOR 2"/>
    <property type="match status" value="1"/>
</dbReference>
<evidence type="ECO:0000313" key="14">
    <source>
        <dbReference type="RefSeq" id="XP_060051750.1"/>
    </source>
</evidence>
<dbReference type="Pfam" id="PF00046">
    <property type="entry name" value="Homeodomain"/>
    <property type="match status" value="1"/>
</dbReference>
<feature type="domain" description="Homeobox" evidence="11">
    <location>
        <begin position="934"/>
        <end position="994"/>
    </location>
</feature>
<dbReference type="PRINTS" id="PR00028">
    <property type="entry name" value="POUDOMAIN"/>
</dbReference>
<evidence type="ECO:0000313" key="13">
    <source>
        <dbReference type="Proteomes" id="UP001652624"/>
    </source>
</evidence>
<dbReference type="GeneID" id="103113811"/>
<dbReference type="Pfam" id="PF00157">
    <property type="entry name" value="Pou"/>
    <property type="match status" value="2"/>
</dbReference>
<dbReference type="Proteomes" id="UP001652624">
    <property type="component" value="Chromosome 8"/>
</dbReference>
<evidence type="ECO:0000256" key="7">
    <source>
        <dbReference type="PROSITE-ProRule" id="PRU00108"/>
    </source>
</evidence>
<dbReference type="CDD" id="cd00086">
    <property type="entry name" value="homeodomain"/>
    <property type="match status" value="1"/>
</dbReference>
<dbReference type="PANTHER" id="PTHR11636">
    <property type="entry name" value="POU DOMAIN"/>
    <property type="match status" value="1"/>
</dbReference>
<reference evidence="14" key="1">
    <citation type="submission" date="2025-08" db="UniProtKB">
        <authorList>
            <consortium name="RefSeq"/>
        </authorList>
    </citation>
    <scope>IDENTIFICATION</scope>
</reference>
<dbReference type="PROSITE" id="PS51179">
    <property type="entry name" value="POU_3"/>
    <property type="match status" value="1"/>
</dbReference>
<dbReference type="InterPro" id="IPR001356">
    <property type="entry name" value="HD"/>
</dbReference>
<name>A0ABM3XSF1_ERIEU</name>
<evidence type="ECO:0000256" key="6">
    <source>
        <dbReference type="ARBA" id="ARBA00023242"/>
    </source>
</evidence>
<dbReference type="SMART" id="SM00352">
    <property type="entry name" value="POU"/>
    <property type="match status" value="1"/>
</dbReference>
<keyword evidence="13" id="KW-1185">Reference proteome</keyword>
<feature type="domain" description="POU-specific" evidence="12">
    <location>
        <begin position="805"/>
        <end position="915"/>
    </location>
</feature>
<sequence length="1020" mass="111754">MMDCDLPAQQDTGTKQAVIGQDPMIAGQVSKPLLSVRSEMNAELRGEDTAATSDSELNEPLLAPVESNDSEDTPSKLFGARGNLALSDPGTPDQQQASQTHPPFPVGPQPLLTAQQLASAVAGVMPGGTPALNQPILIPFNMAGQLGGQQGLVLTLPTTNLTNIQGLVAAAAAGGIMTLPLQSLQVSASLNSRAEQCSDHHQQQQQQQQQQTPWIFLTCASCKLQERNSKQCEFTNVEKQKHIWDHVSLAFKFDSQSISLHKNFLHIMKKNFSHPLQTFIKYQLWCALRTPEPLWQGFRCFLEWASTEKDNSMSSVTQWDVCEGTEKAEEQKRLLKAPFWELVTVSERPRLGKPEKTREAENSPKSFSLYTFYNRKSRKFEVKTAFKLSENGGGYQKRWVADGFGVWFPFSGDDVEDTLTQMLKSSWVTKSSDSQTIFSEMFVMRVVMVLVTLKRPSLTLQSQSRVFMFIADCLPFAHIQLTLRRVECKATGEEPSNNRIVAPSTQENLCIPGVILQHKPQRAVKNLARKFSSSISNPNCALENHYMRNTVKSGHKNETENNQTHWKMPSTGKTRHEDVKTEWDGNTIISSLGSLPPSCTGTYKLPISQSPLLWSNPPDPVQLVNNPLASQAAAAAAAAAMGSIASSQAFGNALSSLQGVTGQLVTNAQGQIIGTIPLMPNPGPSSQAASGTQGLQVQPITPQLLTNAQGQIIATVIGNQILPVINTQGITLSPIKPGQQLHQPSQTSVGQAASQGNLLHLAHSQASMSQSPVRQASSSSSSSSSSSALSVGQLVSNPQTAAGEVDGVNLEEIREFAKAFKIRRLSLGLTQTQVGQALSATEGPAYSQSAICRHTILRSHFFLPQEAQENTIASSLTAKLNPGLLYPARFEKLDITPKSAQKIKPVLERWMAEAEARHRAGMQNLTEFIGSEPSKKRKRRTSFTPQALEILNAHFEKNTHPSGQEMTEIAEKLNYDREVVRVWFCNKRQALKNTIKRLKQHEPTTAVPLEPLTDSMEENS</sequence>
<dbReference type="SMART" id="SM00389">
    <property type="entry name" value="HOX"/>
    <property type="match status" value="1"/>
</dbReference>
<keyword evidence="3 7" id="KW-0238">DNA-binding</keyword>
<evidence type="ECO:0000256" key="10">
    <source>
        <dbReference type="SAM" id="MobiDB-lite"/>
    </source>
</evidence>
<dbReference type="InterPro" id="IPR010982">
    <property type="entry name" value="Lambda_DNA-bd_dom_sf"/>
</dbReference>
<protein>
    <recommendedName>
        <fullName evidence="9">POU domain protein</fullName>
    </recommendedName>
</protein>
<evidence type="ECO:0000256" key="8">
    <source>
        <dbReference type="RuleBase" id="RU000682"/>
    </source>
</evidence>
<feature type="compositionally biased region" description="Polar residues" evidence="10">
    <location>
        <begin position="92"/>
        <end position="101"/>
    </location>
</feature>
<proteinExistence type="inferred from homology"/>
<dbReference type="SUPFAM" id="SSF46689">
    <property type="entry name" value="Homeodomain-like"/>
    <property type="match status" value="1"/>
</dbReference>
<comment type="subcellular location">
    <subcellularLocation>
        <location evidence="1 7 8">Nucleus</location>
    </subcellularLocation>
</comment>
<evidence type="ECO:0000259" key="12">
    <source>
        <dbReference type="PROSITE" id="PS51179"/>
    </source>
</evidence>
<keyword evidence="6 7" id="KW-0539">Nucleus</keyword>
<accession>A0ABM3XSF1</accession>
<dbReference type="PROSITE" id="PS00035">
    <property type="entry name" value="POU_1"/>
    <property type="match status" value="1"/>
</dbReference>